<dbReference type="EMBL" id="HE573023">
    <property type="protein sequence ID" value="CCC48844.1"/>
    <property type="molecule type" value="Genomic_DNA"/>
</dbReference>
<accession>G0TXZ9</accession>
<name>G0TXZ9_TRYVY</name>
<proteinExistence type="predicted"/>
<dbReference type="OMA" id="FMRQTWA"/>
<protein>
    <submittedName>
        <fullName evidence="1">Uncharacterized protein</fullName>
    </submittedName>
</protein>
<dbReference type="AlphaFoldDB" id="G0TXZ9"/>
<reference evidence="1" key="1">
    <citation type="journal article" date="2012" name="Proc. Natl. Acad. Sci. U.S.A.">
        <title>Antigenic diversity is generated by distinct evolutionary mechanisms in African trypanosome species.</title>
        <authorList>
            <person name="Jackson A.P."/>
            <person name="Berry A."/>
            <person name="Aslett M."/>
            <person name="Allison H.C."/>
            <person name="Burton P."/>
            <person name="Vavrova-Anderson J."/>
            <person name="Brown R."/>
            <person name="Browne H."/>
            <person name="Corton N."/>
            <person name="Hauser H."/>
            <person name="Gamble J."/>
            <person name="Gilderthorp R."/>
            <person name="Marcello L."/>
            <person name="McQuillan J."/>
            <person name="Otto T.D."/>
            <person name="Quail M.A."/>
            <person name="Sanders M.J."/>
            <person name="van Tonder A."/>
            <person name="Ginger M.L."/>
            <person name="Field M.C."/>
            <person name="Barry J.D."/>
            <person name="Hertz-Fowler C."/>
            <person name="Berriman M."/>
        </authorList>
    </citation>
    <scope>NUCLEOTIDE SEQUENCE</scope>
    <source>
        <strain evidence="1">Y486</strain>
    </source>
</reference>
<sequence length="256" mass="28455">MCTLVGPSATLGAGRALQQAPDATTLPPTRRTVRNRFTHSHASHHALAHVASAFLDSHGTCKREDMPFQISSINHFKQAKVCDFRERCKAEARMPIDDQIIALKLLLHTAAVRDTAGIRKNGAPAEVVSFMCGVWNSLLQQFRVYLNENDSNVDQLLARVHDAVEIISTLGLWYGGQLSIPFRRYIAQTISEEGIPQNLIVMGPVAFAPSMYVLNIRVSTQQRILEELCRLGKEANHRVFFLPPQIAPAFSVQVCQ</sequence>
<evidence type="ECO:0000313" key="1">
    <source>
        <dbReference type="EMBL" id="CCC48844.1"/>
    </source>
</evidence>
<dbReference type="VEuPathDB" id="TriTrypDB:TvY486_0701815"/>
<organism evidence="1">
    <name type="scientific">Trypanosoma vivax (strain Y486)</name>
    <dbReference type="NCBI Taxonomy" id="1055687"/>
    <lineage>
        <taxon>Eukaryota</taxon>
        <taxon>Discoba</taxon>
        <taxon>Euglenozoa</taxon>
        <taxon>Kinetoplastea</taxon>
        <taxon>Metakinetoplastina</taxon>
        <taxon>Trypanosomatida</taxon>
        <taxon>Trypanosomatidae</taxon>
        <taxon>Trypanosoma</taxon>
        <taxon>Duttonella</taxon>
    </lineage>
</organism>
<gene>
    <name evidence="1" type="ORF">TVY486_0701815</name>
</gene>